<gene>
    <name evidence="7" type="ORF">DLJ54_06560</name>
</gene>
<comment type="caution">
    <text evidence="7">The sequence shown here is derived from an EMBL/GenBank/DDBJ whole genome shotgun (WGS) entry which is preliminary data.</text>
</comment>
<evidence type="ECO:0000256" key="5">
    <source>
        <dbReference type="ARBA" id="ARBA00023136"/>
    </source>
</evidence>
<keyword evidence="5 6" id="KW-0472">Membrane</keyword>
<evidence type="ECO:0000256" key="1">
    <source>
        <dbReference type="ARBA" id="ARBA00004651"/>
    </source>
</evidence>
<dbReference type="RefSeq" id="WP_113630966.1">
    <property type="nucleotide sequence ID" value="NZ_QHCV01000058.1"/>
</dbReference>
<proteinExistence type="predicted"/>
<protein>
    <submittedName>
        <fullName evidence="7">Cation:proton antiporter</fullName>
    </submittedName>
</protein>
<dbReference type="EMBL" id="QHCV01000058">
    <property type="protein sequence ID" value="RAV31779.1"/>
    <property type="molecule type" value="Genomic_DNA"/>
</dbReference>
<dbReference type="InterPro" id="IPR007208">
    <property type="entry name" value="MrpF/PhaF-like"/>
</dbReference>
<dbReference type="GO" id="GO:0005886">
    <property type="term" value="C:plasma membrane"/>
    <property type="evidence" value="ECO:0007669"/>
    <property type="project" value="UniProtKB-SubCell"/>
</dbReference>
<keyword evidence="3 6" id="KW-0812">Transmembrane</keyword>
<keyword evidence="4 6" id="KW-1133">Transmembrane helix</keyword>
<evidence type="ECO:0000313" key="7">
    <source>
        <dbReference type="EMBL" id="RAV31779.1"/>
    </source>
</evidence>
<sequence>MNPEGLLTAAASIAAVVIVVALLMLMWRTVSTHNDARRAVCSDMIFMTVAALFLLHSLFFRSAITFEVALIAGLLGPLSTIAYARIITRGRR</sequence>
<evidence type="ECO:0000256" key="3">
    <source>
        <dbReference type="ARBA" id="ARBA00022692"/>
    </source>
</evidence>
<organism evidence="7 8">
    <name type="scientific">Corynebacterium heidelbergense</name>
    <dbReference type="NCBI Taxonomy" id="2055947"/>
    <lineage>
        <taxon>Bacteria</taxon>
        <taxon>Bacillati</taxon>
        <taxon>Actinomycetota</taxon>
        <taxon>Actinomycetes</taxon>
        <taxon>Mycobacteriales</taxon>
        <taxon>Corynebacteriaceae</taxon>
        <taxon>Corynebacterium</taxon>
    </lineage>
</organism>
<evidence type="ECO:0000256" key="2">
    <source>
        <dbReference type="ARBA" id="ARBA00022475"/>
    </source>
</evidence>
<dbReference type="Pfam" id="PF04066">
    <property type="entry name" value="MrpF_PhaF"/>
    <property type="match status" value="1"/>
</dbReference>
<feature type="transmembrane region" description="Helical" evidence="6">
    <location>
        <begin position="66"/>
        <end position="86"/>
    </location>
</feature>
<feature type="transmembrane region" description="Helical" evidence="6">
    <location>
        <begin position="39"/>
        <end position="60"/>
    </location>
</feature>
<dbReference type="GO" id="GO:0015075">
    <property type="term" value="F:monoatomic ion transmembrane transporter activity"/>
    <property type="evidence" value="ECO:0007669"/>
    <property type="project" value="InterPro"/>
</dbReference>
<name>A0A364V576_9CORY</name>
<dbReference type="NCBIfam" id="NF009255">
    <property type="entry name" value="PRK12612.1-3"/>
    <property type="match status" value="1"/>
</dbReference>
<evidence type="ECO:0000313" key="8">
    <source>
        <dbReference type="Proteomes" id="UP000251577"/>
    </source>
</evidence>
<accession>A0A364V576</accession>
<evidence type="ECO:0000256" key="6">
    <source>
        <dbReference type="SAM" id="Phobius"/>
    </source>
</evidence>
<keyword evidence="8" id="KW-1185">Reference proteome</keyword>
<feature type="transmembrane region" description="Helical" evidence="6">
    <location>
        <begin position="6"/>
        <end position="27"/>
    </location>
</feature>
<dbReference type="AlphaFoldDB" id="A0A364V576"/>
<dbReference type="Proteomes" id="UP000251577">
    <property type="component" value="Unassembled WGS sequence"/>
</dbReference>
<keyword evidence="2" id="KW-1003">Cell membrane</keyword>
<evidence type="ECO:0000256" key="4">
    <source>
        <dbReference type="ARBA" id="ARBA00022989"/>
    </source>
</evidence>
<reference evidence="7 8" key="1">
    <citation type="journal article" date="2018" name="Syst. Appl. Microbiol.">
        <title>Corynebacterium heidelbergense sp. nov., isolated from the preen glands of Egyptian geese (Alopochen aegyptiacus).</title>
        <authorList>
            <person name="Braun M.S."/>
            <person name="Wang E."/>
            <person name="Zimmermann S."/>
            <person name="Wink M."/>
        </authorList>
    </citation>
    <scope>NUCLEOTIDE SEQUENCE [LARGE SCALE GENOMIC DNA]</scope>
    <source>
        <strain evidence="7 8">647</strain>
    </source>
</reference>
<comment type="subcellular location">
    <subcellularLocation>
        <location evidence="1">Cell membrane</location>
        <topology evidence="1">Multi-pass membrane protein</topology>
    </subcellularLocation>
</comment>